<dbReference type="EMBL" id="CP020867">
    <property type="protein sequence ID" value="ARJ57150.1"/>
    <property type="molecule type" value="Genomic_DNA"/>
</dbReference>
<dbReference type="GO" id="GO:0003729">
    <property type="term" value="F:mRNA binding"/>
    <property type="evidence" value="ECO:0007669"/>
    <property type="project" value="InterPro"/>
</dbReference>
<gene>
    <name evidence="8" type="ORF">CCUN_1567</name>
</gene>
<dbReference type="AlphaFoldDB" id="A0A1W6BYN7"/>
<sequence length="68" mass="8092">MPELPRITAKEAEKLLLQNGFLLERQKGSHRIYKKYSHRMVIPHHSGEILHPKIIKELFEMIEKTKDD</sequence>
<accession>A0A1W6BYN7</accession>
<dbReference type="InterPro" id="IPR038570">
    <property type="entry name" value="HicA_sf"/>
</dbReference>
<dbReference type="KEGG" id="ccun:CCUN_1567"/>
<reference evidence="8 9" key="1">
    <citation type="submission" date="2017-04" db="EMBL/GenBank/DDBJ databases">
        <title>Complete genome sequence of the Campylobacter cuniculorum type strain LMG24588.</title>
        <authorList>
            <person name="Miller W.G."/>
            <person name="Yee E."/>
            <person name="Revez J."/>
            <person name="Bono J.L."/>
            <person name="Rossi M."/>
        </authorList>
    </citation>
    <scope>NUCLEOTIDE SEQUENCE [LARGE SCALE GENOMIC DNA]</scope>
    <source>
        <strain evidence="8 9">LMG 24588</strain>
    </source>
</reference>
<evidence type="ECO:0000256" key="1">
    <source>
        <dbReference type="ARBA" id="ARBA00006620"/>
    </source>
</evidence>
<dbReference type="SUPFAM" id="SSF54786">
    <property type="entry name" value="YcfA/nrd intein domain"/>
    <property type="match status" value="1"/>
</dbReference>
<evidence type="ECO:0000256" key="2">
    <source>
        <dbReference type="ARBA" id="ARBA00022649"/>
    </source>
</evidence>
<keyword evidence="4" id="KW-0255">Endonuclease</keyword>
<dbReference type="Pfam" id="PF07927">
    <property type="entry name" value="HicA_toxin"/>
    <property type="match status" value="1"/>
</dbReference>
<dbReference type="OrthoDB" id="9810412at2"/>
<dbReference type="Proteomes" id="UP000192902">
    <property type="component" value="Chromosome"/>
</dbReference>
<keyword evidence="5" id="KW-0378">Hydrolase</keyword>
<comment type="similarity">
    <text evidence="1">Belongs to the HicA mRNA interferase family.</text>
</comment>
<name>A0A1W6BYN7_9BACT</name>
<evidence type="ECO:0000256" key="5">
    <source>
        <dbReference type="ARBA" id="ARBA00022801"/>
    </source>
</evidence>
<organism evidence="8 9">
    <name type="scientific">Campylobacter cuniculorum DSM 23162 = LMG 24588</name>
    <dbReference type="NCBI Taxonomy" id="1121267"/>
    <lineage>
        <taxon>Bacteria</taxon>
        <taxon>Pseudomonadati</taxon>
        <taxon>Campylobacterota</taxon>
        <taxon>Epsilonproteobacteria</taxon>
        <taxon>Campylobacterales</taxon>
        <taxon>Campylobacteraceae</taxon>
        <taxon>Campylobacter</taxon>
    </lineage>
</organism>
<protein>
    <submittedName>
        <fullName evidence="8">Putative toxin-antitoxin system, toxin component, HicA family</fullName>
    </submittedName>
</protein>
<dbReference type="Gene3D" id="3.30.920.30">
    <property type="entry name" value="Hypothetical protein"/>
    <property type="match status" value="1"/>
</dbReference>
<dbReference type="GO" id="GO:0016787">
    <property type="term" value="F:hydrolase activity"/>
    <property type="evidence" value="ECO:0007669"/>
    <property type="project" value="UniProtKB-KW"/>
</dbReference>
<evidence type="ECO:0000256" key="6">
    <source>
        <dbReference type="ARBA" id="ARBA00022884"/>
    </source>
</evidence>
<dbReference type="RefSeq" id="WP_027305934.1">
    <property type="nucleotide sequence ID" value="NZ_CP020867.1"/>
</dbReference>
<evidence type="ECO:0000313" key="8">
    <source>
        <dbReference type="EMBL" id="ARJ57150.1"/>
    </source>
</evidence>
<evidence type="ECO:0000256" key="3">
    <source>
        <dbReference type="ARBA" id="ARBA00022722"/>
    </source>
</evidence>
<dbReference type="STRING" id="1121267.CCUN_1567"/>
<keyword evidence="7" id="KW-0346">Stress response</keyword>
<evidence type="ECO:0000256" key="4">
    <source>
        <dbReference type="ARBA" id="ARBA00022759"/>
    </source>
</evidence>
<keyword evidence="2" id="KW-1277">Toxin-antitoxin system</keyword>
<dbReference type="InterPro" id="IPR012933">
    <property type="entry name" value="HicA_mRNA_interferase"/>
</dbReference>
<dbReference type="eggNOG" id="COG1724">
    <property type="taxonomic scope" value="Bacteria"/>
</dbReference>
<evidence type="ECO:0000256" key="7">
    <source>
        <dbReference type="ARBA" id="ARBA00023016"/>
    </source>
</evidence>
<dbReference type="GO" id="GO:0004519">
    <property type="term" value="F:endonuclease activity"/>
    <property type="evidence" value="ECO:0007669"/>
    <property type="project" value="UniProtKB-KW"/>
</dbReference>
<keyword evidence="6" id="KW-0694">RNA-binding</keyword>
<proteinExistence type="inferred from homology"/>
<evidence type="ECO:0000313" key="9">
    <source>
        <dbReference type="Proteomes" id="UP000192902"/>
    </source>
</evidence>
<keyword evidence="3" id="KW-0540">Nuclease</keyword>